<evidence type="ECO:0000256" key="1">
    <source>
        <dbReference type="SAM" id="MobiDB-lite"/>
    </source>
</evidence>
<dbReference type="EMBL" id="LT854267">
    <property type="protein sequence ID" value="SMR62346.1"/>
    <property type="molecule type" value="Genomic_DNA"/>
</dbReference>
<proteinExistence type="predicted"/>
<gene>
    <name evidence="2" type="ORF">ZT1E4_G11660</name>
</gene>
<evidence type="ECO:0000313" key="3">
    <source>
        <dbReference type="Proteomes" id="UP000245764"/>
    </source>
</evidence>
<sequence length="102" mass="11174">MRFATYRIAAHDDLSHIDRTAYWSQPTTTSPHVRPRPHFDFQSSPVLSTPRRNLRSEAHGAMAIICAQCQSSMSVSISGGHQSTLPKLLIEGGSPESAPQAM</sequence>
<protein>
    <submittedName>
        <fullName evidence="2">Uncharacterized protein</fullName>
    </submittedName>
</protein>
<name>A0A2H1H938_ZYMTR</name>
<organism evidence="2 3">
    <name type="scientific">Zymoseptoria tritici ST99CH_1E4</name>
    <dbReference type="NCBI Taxonomy" id="1276532"/>
    <lineage>
        <taxon>Eukaryota</taxon>
        <taxon>Fungi</taxon>
        <taxon>Dikarya</taxon>
        <taxon>Ascomycota</taxon>
        <taxon>Pezizomycotina</taxon>
        <taxon>Dothideomycetes</taxon>
        <taxon>Dothideomycetidae</taxon>
        <taxon>Mycosphaerellales</taxon>
        <taxon>Mycosphaerellaceae</taxon>
        <taxon>Zymoseptoria</taxon>
    </lineage>
</organism>
<dbReference type="AlphaFoldDB" id="A0A2H1H938"/>
<feature type="region of interest" description="Disordered" evidence="1">
    <location>
        <begin position="26"/>
        <end position="47"/>
    </location>
</feature>
<accession>A0A2H1H938</accession>
<dbReference type="Proteomes" id="UP000245764">
    <property type="component" value="Chromosome 15"/>
</dbReference>
<reference evidence="3" key="1">
    <citation type="submission" date="2017-05" db="EMBL/GenBank/DDBJ databases">
        <authorList>
            <person name="Song R."/>
            <person name="Chenine A.L."/>
            <person name="Ruprecht R.M."/>
        </authorList>
    </citation>
    <scope>NUCLEOTIDE SEQUENCE [LARGE SCALE GENOMIC DNA]</scope>
</reference>
<evidence type="ECO:0000313" key="2">
    <source>
        <dbReference type="EMBL" id="SMR62346.1"/>
    </source>
</evidence>